<reference evidence="2" key="1">
    <citation type="submission" date="2022-07" db="EMBL/GenBank/DDBJ databases">
        <title>The genome of Lyophyllum shimeji provides insight into the initial evolution of ectomycorrhizal fungal genome.</title>
        <authorList>
            <person name="Kobayashi Y."/>
            <person name="Shibata T."/>
            <person name="Hirakawa H."/>
            <person name="Shigenobu S."/>
            <person name="Nishiyama T."/>
            <person name="Yamada A."/>
            <person name="Hasebe M."/>
            <person name="Kawaguchi M."/>
        </authorList>
    </citation>
    <scope>NUCLEOTIDE SEQUENCE</scope>
    <source>
        <strain evidence="2">AT787</strain>
    </source>
</reference>
<organism evidence="2 3">
    <name type="scientific">Lyophyllum shimeji</name>
    <name type="common">Hon-shimeji</name>
    <name type="synonym">Tricholoma shimeji</name>
    <dbReference type="NCBI Taxonomy" id="47721"/>
    <lineage>
        <taxon>Eukaryota</taxon>
        <taxon>Fungi</taxon>
        <taxon>Dikarya</taxon>
        <taxon>Basidiomycota</taxon>
        <taxon>Agaricomycotina</taxon>
        <taxon>Agaricomycetes</taxon>
        <taxon>Agaricomycetidae</taxon>
        <taxon>Agaricales</taxon>
        <taxon>Tricholomatineae</taxon>
        <taxon>Lyophyllaceae</taxon>
        <taxon>Lyophyllum</taxon>
    </lineage>
</organism>
<evidence type="ECO:0000256" key="1">
    <source>
        <dbReference type="SAM" id="MobiDB-lite"/>
    </source>
</evidence>
<feature type="region of interest" description="Disordered" evidence="1">
    <location>
        <begin position="34"/>
        <end position="70"/>
    </location>
</feature>
<dbReference type="Proteomes" id="UP001063166">
    <property type="component" value="Unassembled WGS sequence"/>
</dbReference>
<dbReference type="AlphaFoldDB" id="A0A9P3UKI7"/>
<keyword evidence="3" id="KW-1185">Reference proteome</keyword>
<gene>
    <name evidence="2" type="ORF">LshimejAT787_0113050</name>
</gene>
<evidence type="ECO:0000313" key="3">
    <source>
        <dbReference type="Proteomes" id="UP001063166"/>
    </source>
</evidence>
<dbReference type="EMBL" id="BRPK01000001">
    <property type="protein sequence ID" value="GLB34421.1"/>
    <property type="molecule type" value="Genomic_DNA"/>
</dbReference>
<evidence type="ECO:0000313" key="2">
    <source>
        <dbReference type="EMBL" id="GLB34421.1"/>
    </source>
</evidence>
<proteinExistence type="predicted"/>
<comment type="caution">
    <text evidence="2">The sequence shown here is derived from an EMBL/GenBank/DDBJ whole genome shotgun (WGS) entry which is preliminary data.</text>
</comment>
<accession>A0A9P3UKI7</accession>
<name>A0A9P3UKI7_LYOSH</name>
<sequence>MSDNPAQLVDLLHPPLPSSIFNVISPQLMGIDANERSKSLSSPSPPNTNPTCRYPIPNSKPATHAKRSQNPLYEAILRSKIAVHNSTRSSSSDRHAGE</sequence>
<protein>
    <submittedName>
        <fullName evidence="2">Uncharacterized protein</fullName>
    </submittedName>
</protein>